<accession>A0ABQ6NA70</accession>
<dbReference type="Gene3D" id="3.60.10.10">
    <property type="entry name" value="Endonuclease/exonuclease/phosphatase"/>
    <property type="match status" value="1"/>
</dbReference>
<dbReference type="Pfam" id="PF03372">
    <property type="entry name" value="Exo_endo_phos"/>
    <property type="match status" value="1"/>
</dbReference>
<evidence type="ECO:0000313" key="4">
    <source>
        <dbReference type="Proteomes" id="UP001165060"/>
    </source>
</evidence>
<evidence type="ECO:0000256" key="1">
    <source>
        <dbReference type="SAM" id="MobiDB-lite"/>
    </source>
</evidence>
<feature type="domain" description="Endonuclease/exonuclease/phosphatase" evidence="2">
    <location>
        <begin position="282"/>
        <end position="588"/>
    </location>
</feature>
<organism evidence="3 4">
    <name type="scientific">Tetraparma gracilis</name>
    <dbReference type="NCBI Taxonomy" id="2962635"/>
    <lineage>
        <taxon>Eukaryota</taxon>
        <taxon>Sar</taxon>
        <taxon>Stramenopiles</taxon>
        <taxon>Ochrophyta</taxon>
        <taxon>Bolidophyceae</taxon>
        <taxon>Parmales</taxon>
        <taxon>Triparmaceae</taxon>
        <taxon>Tetraparma</taxon>
    </lineage>
</organism>
<dbReference type="PANTHER" id="PTHR12121:SF37">
    <property type="entry name" value="2',5'-PHOSPHODIESTERASE 12"/>
    <property type="match status" value="1"/>
</dbReference>
<name>A0ABQ6NA70_9STRA</name>
<dbReference type="SUPFAM" id="SSF56219">
    <property type="entry name" value="DNase I-like"/>
    <property type="match status" value="1"/>
</dbReference>
<dbReference type="InterPro" id="IPR050410">
    <property type="entry name" value="CCR4/nocturin_mRNA_transcr"/>
</dbReference>
<evidence type="ECO:0000259" key="2">
    <source>
        <dbReference type="Pfam" id="PF03372"/>
    </source>
</evidence>
<keyword evidence="4" id="KW-1185">Reference proteome</keyword>
<protein>
    <recommendedName>
        <fullName evidence="2">Endonuclease/exonuclease/phosphatase domain-containing protein</fullName>
    </recommendedName>
</protein>
<feature type="region of interest" description="Disordered" evidence="1">
    <location>
        <begin position="500"/>
        <end position="519"/>
    </location>
</feature>
<gene>
    <name evidence="3" type="ORF">TeGR_g10002</name>
</gene>
<dbReference type="PANTHER" id="PTHR12121">
    <property type="entry name" value="CARBON CATABOLITE REPRESSOR PROTEIN 4"/>
    <property type="match status" value="1"/>
</dbReference>
<dbReference type="EMBL" id="BRYB01006220">
    <property type="protein sequence ID" value="GMI52330.1"/>
    <property type="molecule type" value="Genomic_DNA"/>
</dbReference>
<dbReference type="InterPro" id="IPR005135">
    <property type="entry name" value="Endo/exonuclease/phosphatase"/>
</dbReference>
<comment type="caution">
    <text evidence="3">The sequence shown here is derived from an EMBL/GenBank/DDBJ whole genome shotgun (WGS) entry which is preliminary data.</text>
</comment>
<reference evidence="3 4" key="1">
    <citation type="journal article" date="2023" name="Commun. Biol.">
        <title>Genome analysis of Parmales, the sister group of diatoms, reveals the evolutionary specialization of diatoms from phago-mixotrophs to photoautotrophs.</title>
        <authorList>
            <person name="Ban H."/>
            <person name="Sato S."/>
            <person name="Yoshikawa S."/>
            <person name="Yamada K."/>
            <person name="Nakamura Y."/>
            <person name="Ichinomiya M."/>
            <person name="Sato N."/>
            <person name="Blanc-Mathieu R."/>
            <person name="Endo H."/>
            <person name="Kuwata A."/>
            <person name="Ogata H."/>
        </authorList>
    </citation>
    <scope>NUCLEOTIDE SEQUENCE [LARGE SCALE GENOMIC DNA]</scope>
</reference>
<proteinExistence type="predicted"/>
<dbReference type="InterPro" id="IPR036691">
    <property type="entry name" value="Endo/exonu/phosph_ase_sf"/>
</dbReference>
<dbReference type="Proteomes" id="UP001165060">
    <property type="component" value="Unassembled WGS sequence"/>
</dbReference>
<evidence type="ECO:0000313" key="3">
    <source>
        <dbReference type="EMBL" id="GMI52330.1"/>
    </source>
</evidence>
<sequence length="605" mass="64173">MALPLALPLDLPSSDVVLLHFPDALTCSLTFCCASRPAYARLSLRRPAAEPAAAALKRLAATVAKKWLKRKPAAGAADPAAADPVAKPADAHLPHREFWVAGRRLTVAGVSFVAVLGAPLLSAKRSGFFCGGARGGAVRAFAGVPLAVRVEEEGGGGFLEKARFEWRLVRPGGGEEACGGAGGWFEPGEDAIGCRVRCRITPLGRGGVVGFPLDHEVGPVEALPPMPVKGLRAEWVSGDRGDFRVVTYNLLADLYATQTKNTTLFAHTDAANLKMQRRFPLLVSEILFYAADLVLLQEVDEGVFTGYLLPVLRSQGYDGRYLNKSGNQREGLATFWRTGAFSLEAQLGGPVRDLFGAGAAAEGVRGDICRFRDKHEHLRLIMEEKVGTVTMQLVLVWAGAQAGAGAGAGKKIVVSNSHLWYHPLADHIRAMQAFVVCERAREIKEQVGAHGVLMGGDLNSDPLSGAAQMIMNGVLGQEDASYQDCWKNLHKMVWGARGGGGGGGVEGKERGGEGEEEQPPKMVLAGGGMQSVTGLPDFSNYATGFVETLDYVFADGGFAGKRAPAPIPTRDDIAKLGAMPNHLYPSDHLALCADVVFVDSNISSG</sequence>